<feature type="binding site" evidence="3">
    <location>
        <position position="119"/>
    </location>
    <ligand>
        <name>substrate</name>
    </ligand>
</feature>
<keyword evidence="1" id="KW-0560">Oxidoreductase</keyword>
<dbReference type="GO" id="GO:0016616">
    <property type="term" value="F:oxidoreductase activity, acting on the CH-OH group of donors, NAD or NADP as acceptor"/>
    <property type="evidence" value="ECO:0007669"/>
    <property type="project" value="UniProtKB-ARBA"/>
</dbReference>
<accession>A0A4S2ML37</accession>
<gene>
    <name evidence="6" type="ORF">EX30DRAFT_335151</name>
</gene>
<reference evidence="6 7" key="1">
    <citation type="submission" date="2019-04" db="EMBL/GenBank/DDBJ databases">
        <title>Comparative genomics and transcriptomics to analyze fruiting body development in filamentous ascomycetes.</title>
        <authorList>
            <consortium name="DOE Joint Genome Institute"/>
            <person name="Lutkenhaus R."/>
            <person name="Traeger S."/>
            <person name="Breuer J."/>
            <person name="Kuo A."/>
            <person name="Lipzen A."/>
            <person name="Pangilinan J."/>
            <person name="Dilworth D."/>
            <person name="Sandor L."/>
            <person name="Poggeler S."/>
            <person name="Barry K."/>
            <person name="Grigoriev I.V."/>
            <person name="Nowrousian M."/>
        </authorList>
    </citation>
    <scope>NUCLEOTIDE SEQUENCE [LARGE SCALE GENOMIC DNA]</scope>
    <source>
        <strain evidence="6 7">CBS 389.68</strain>
    </source>
</reference>
<evidence type="ECO:0000313" key="6">
    <source>
        <dbReference type="EMBL" id="TGZ77731.1"/>
    </source>
</evidence>
<feature type="domain" description="NADP-dependent oxidoreductase" evidence="5">
    <location>
        <begin position="36"/>
        <end position="274"/>
    </location>
</feature>
<sequence>MAPATTIQISSGVSIPAIAYGSGTAWYKRSSSDPLNRTLVDATKEAIKVGYRFLDTAEIYNTEAEVGQAIKESVEEGVVKREELVVATKILAHVADPEKALKSSLAKLQLPYVDIYYLHAPFLPENISLRSVWTTLESLQKQGLTKHIAVSNFNVAQLEELLSFATIPPVLNQIEFNPYCNDTALLQFCKEKKIVVAAYSPLSPITKFPGGSVDAPVNEIAEKKGWQKAQVLLRWVVEQGVVAVTTTGKRERLEAFLEVGGLRLEADEVERIKSEGGKEKHRIYWTDKYKD</sequence>
<evidence type="ECO:0000256" key="1">
    <source>
        <dbReference type="ARBA" id="ARBA00023002"/>
    </source>
</evidence>
<dbReference type="InterPro" id="IPR020471">
    <property type="entry name" value="AKR"/>
</dbReference>
<feature type="site" description="Lowers pKa of active site Tyr" evidence="4">
    <location>
        <position position="89"/>
    </location>
</feature>
<dbReference type="PIRSF" id="PIRSF000097">
    <property type="entry name" value="AKR"/>
    <property type="match status" value="1"/>
</dbReference>
<evidence type="ECO:0000313" key="7">
    <source>
        <dbReference type="Proteomes" id="UP000298138"/>
    </source>
</evidence>
<dbReference type="GO" id="GO:0016652">
    <property type="term" value="F:oxidoreductase activity, acting on NAD(P)H as acceptor"/>
    <property type="evidence" value="ECO:0007669"/>
    <property type="project" value="InterPro"/>
</dbReference>
<dbReference type="InterPro" id="IPR036812">
    <property type="entry name" value="NAD(P)_OxRdtase_dom_sf"/>
</dbReference>
<protein>
    <submittedName>
        <fullName evidence="6">Aldo/keto reductase</fullName>
    </submittedName>
</protein>
<name>A0A4S2ML37_9PEZI</name>
<dbReference type="Proteomes" id="UP000298138">
    <property type="component" value="Unassembled WGS sequence"/>
</dbReference>
<dbReference type="InterPro" id="IPR023210">
    <property type="entry name" value="NADP_OxRdtase_dom"/>
</dbReference>
<dbReference type="AlphaFoldDB" id="A0A4S2ML37"/>
<organism evidence="6 7">
    <name type="scientific">Ascodesmis nigricans</name>
    <dbReference type="NCBI Taxonomy" id="341454"/>
    <lineage>
        <taxon>Eukaryota</taxon>
        <taxon>Fungi</taxon>
        <taxon>Dikarya</taxon>
        <taxon>Ascomycota</taxon>
        <taxon>Pezizomycotina</taxon>
        <taxon>Pezizomycetes</taxon>
        <taxon>Pezizales</taxon>
        <taxon>Ascodesmidaceae</taxon>
        <taxon>Ascodesmis</taxon>
    </lineage>
</organism>
<dbReference type="SUPFAM" id="SSF51430">
    <property type="entry name" value="NAD(P)-linked oxidoreductase"/>
    <property type="match status" value="1"/>
</dbReference>
<evidence type="ECO:0000259" key="5">
    <source>
        <dbReference type="Pfam" id="PF00248"/>
    </source>
</evidence>
<dbReference type="PRINTS" id="PR00069">
    <property type="entry name" value="ALDKETRDTASE"/>
</dbReference>
<keyword evidence="7" id="KW-1185">Reference proteome</keyword>
<feature type="active site" description="Proton donor" evidence="2">
    <location>
        <position position="60"/>
    </location>
</feature>
<evidence type="ECO:0000256" key="4">
    <source>
        <dbReference type="PIRSR" id="PIRSR000097-3"/>
    </source>
</evidence>
<dbReference type="InParanoid" id="A0A4S2ML37"/>
<evidence type="ECO:0000256" key="3">
    <source>
        <dbReference type="PIRSR" id="PIRSR000097-2"/>
    </source>
</evidence>
<dbReference type="CDD" id="cd19120">
    <property type="entry name" value="AKR_AKR3C2-3"/>
    <property type="match status" value="1"/>
</dbReference>
<dbReference type="Pfam" id="PF00248">
    <property type="entry name" value="Aldo_ket_red"/>
    <property type="match status" value="1"/>
</dbReference>
<dbReference type="FunFam" id="3.20.20.100:FF:000002">
    <property type="entry name" value="2,5-diketo-D-gluconic acid reductase A"/>
    <property type="match status" value="1"/>
</dbReference>
<dbReference type="Gene3D" id="3.20.20.100">
    <property type="entry name" value="NADP-dependent oxidoreductase domain"/>
    <property type="match status" value="1"/>
</dbReference>
<dbReference type="FunCoup" id="A0A4S2ML37">
    <property type="interactions" value="184"/>
</dbReference>
<dbReference type="PANTHER" id="PTHR11732">
    <property type="entry name" value="ALDO/KETO REDUCTASE"/>
    <property type="match status" value="1"/>
</dbReference>
<proteinExistence type="predicted"/>
<dbReference type="OrthoDB" id="416253at2759"/>
<dbReference type="InterPro" id="IPR044494">
    <property type="entry name" value="AKR3C2/3"/>
</dbReference>
<evidence type="ECO:0000256" key="2">
    <source>
        <dbReference type="PIRSR" id="PIRSR000097-1"/>
    </source>
</evidence>
<dbReference type="STRING" id="341454.A0A4S2ML37"/>
<dbReference type="EMBL" id="ML220149">
    <property type="protein sequence ID" value="TGZ77731.1"/>
    <property type="molecule type" value="Genomic_DNA"/>
</dbReference>